<dbReference type="Pfam" id="PF23457">
    <property type="entry name" value="LysM2_NFP"/>
    <property type="match status" value="1"/>
</dbReference>
<accession>A0AAP0S5J0</accession>
<comment type="caution">
    <text evidence="4">The sequence shown here is derived from an EMBL/GenBank/DDBJ whole genome shotgun (WGS) entry which is preliminary data.</text>
</comment>
<dbReference type="AlphaFoldDB" id="A0AAP0S5J0"/>
<evidence type="ECO:0000259" key="3">
    <source>
        <dbReference type="Pfam" id="PF23457"/>
    </source>
</evidence>
<sequence>MDKPDKPHNFEPQIYNMERGARDKLIADYNTMDIWDFNEKYGDLWDFTVKRDDITKRLKSKVGSFRIAHRFSLYKFHGGDRDFGGASGGFGHEDRSGLKAQPAPNTTGYACPINETNTYPCQTYAFYRASAPNFLDLASIGDLFSLSRLMISNPSNISSPASPLVPDQPLFVPLSCSCNSVNDTYGSISYANLTYTIKSGDTFYIVSTIYFRNLTTYQSVEIVNPTLVPTQLEIGVNVIFPIFCKCPNTTQRQNQVNFLISYVIQPSDTLSSIASFLGINYTVYY</sequence>
<dbReference type="InterPro" id="IPR052611">
    <property type="entry name" value="Plant_RLK_LysM"/>
</dbReference>
<evidence type="ECO:0000259" key="2">
    <source>
        <dbReference type="Pfam" id="PF23446"/>
    </source>
</evidence>
<dbReference type="InterPro" id="IPR018392">
    <property type="entry name" value="LysM"/>
</dbReference>
<organism evidence="4 5">
    <name type="scientific">Liquidambar formosana</name>
    <name type="common">Formosan gum</name>
    <dbReference type="NCBI Taxonomy" id="63359"/>
    <lineage>
        <taxon>Eukaryota</taxon>
        <taxon>Viridiplantae</taxon>
        <taxon>Streptophyta</taxon>
        <taxon>Embryophyta</taxon>
        <taxon>Tracheophyta</taxon>
        <taxon>Spermatophyta</taxon>
        <taxon>Magnoliopsida</taxon>
        <taxon>eudicotyledons</taxon>
        <taxon>Gunneridae</taxon>
        <taxon>Pentapetalae</taxon>
        <taxon>Saxifragales</taxon>
        <taxon>Altingiaceae</taxon>
        <taxon>Liquidambar</taxon>
    </lineage>
</organism>
<reference evidence="4 5" key="1">
    <citation type="journal article" date="2024" name="Plant J.">
        <title>Genome sequences and population genomics reveal climatic adaptation and genomic divergence between two closely related sweetgum species.</title>
        <authorList>
            <person name="Xu W.Q."/>
            <person name="Ren C.Q."/>
            <person name="Zhang X.Y."/>
            <person name="Comes H.P."/>
            <person name="Liu X.H."/>
            <person name="Li Y.G."/>
            <person name="Kettle C.J."/>
            <person name="Jalonen R."/>
            <person name="Gaisberger H."/>
            <person name="Ma Y.Z."/>
            <person name="Qiu Y.X."/>
        </authorList>
    </citation>
    <scope>NUCLEOTIDE SEQUENCE [LARGE SCALE GENOMIC DNA]</scope>
    <source>
        <strain evidence="4">Hangzhou</strain>
    </source>
</reference>
<feature type="domain" description="NFP second LysM" evidence="3">
    <location>
        <begin position="189"/>
        <end position="243"/>
    </location>
</feature>
<dbReference type="Proteomes" id="UP001415857">
    <property type="component" value="Unassembled WGS sequence"/>
</dbReference>
<evidence type="ECO:0000313" key="5">
    <source>
        <dbReference type="Proteomes" id="UP001415857"/>
    </source>
</evidence>
<evidence type="ECO:0000313" key="4">
    <source>
        <dbReference type="EMBL" id="KAK9288151.1"/>
    </source>
</evidence>
<feature type="domain" description="LysM" evidence="1">
    <location>
        <begin position="262"/>
        <end position="281"/>
    </location>
</feature>
<dbReference type="InterPro" id="IPR056561">
    <property type="entry name" value="NFP_LYK_LysM1"/>
</dbReference>
<keyword evidence="5" id="KW-1185">Reference proteome</keyword>
<proteinExistence type="predicted"/>
<gene>
    <name evidence="4" type="ORF">L1049_016599</name>
</gene>
<protein>
    <recommendedName>
        <fullName evidence="6">LysM domain-containing protein</fullName>
    </recommendedName>
</protein>
<dbReference type="EMBL" id="JBBPBK010000003">
    <property type="protein sequence ID" value="KAK9288151.1"/>
    <property type="molecule type" value="Genomic_DNA"/>
</dbReference>
<dbReference type="Pfam" id="PF23446">
    <property type="entry name" value="LysM1_NFP_LYK"/>
    <property type="match status" value="1"/>
</dbReference>
<dbReference type="PANTHER" id="PTHR45927:SF15">
    <property type="entry name" value="SERINE_THREONINE RECEPTOR-LIKE KINASE NFP"/>
    <property type="match status" value="1"/>
</dbReference>
<dbReference type="PANTHER" id="PTHR45927">
    <property type="entry name" value="LYSM-DOMAIN RECEPTOR-LIKE KINASE-RELATED"/>
    <property type="match status" value="1"/>
</dbReference>
<evidence type="ECO:0008006" key="6">
    <source>
        <dbReference type="Google" id="ProtNLM"/>
    </source>
</evidence>
<dbReference type="Pfam" id="PF01476">
    <property type="entry name" value="LysM"/>
    <property type="match status" value="1"/>
</dbReference>
<name>A0AAP0S5J0_LIQFO</name>
<dbReference type="InterPro" id="IPR059143">
    <property type="entry name" value="NFP_LysM2"/>
</dbReference>
<evidence type="ECO:0000259" key="1">
    <source>
        <dbReference type="Pfam" id="PF01476"/>
    </source>
</evidence>
<feature type="domain" description="NFP/LYK4/5 first LysM" evidence="2">
    <location>
        <begin position="121"/>
        <end position="178"/>
    </location>
</feature>